<comment type="caution">
    <text evidence="1">The sequence shown here is derived from an EMBL/GenBank/DDBJ whole genome shotgun (WGS) entry which is preliminary data.</text>
</comment>
<accession>J9G1Z7</accession>
<dbReference type="AlphaFoldDB" id="J9G1Z7"/>
<dbReference type="EMBL" id="AMCI01006900">
    <property type="protein sequence ID" value="EJW93559.1"/>
    <property type="molecule type" value="Genomic_DNA"/>
</dbReference>
<name>J9G1Z7_9ZZZZ</name>
<proteinExistence type="predicted"/>
<protein>
    <submittedName>
        <fullName evidence="1">Uncharacterized protein</fullName>
    </submittedName>
</protein>
<sequence length="38" mass="4115">MTTWTSSTAPPKPTMTRCIWQERPPVTGICPPPSSGIT</sequence>
<organism evidence="1">
    <name type="scientific">gut metagenome</name>
    <dbReference type="NCBI Taxonomy" id="749906"/>
    <lineage>
        <taxon>unclassified sequences</taxon>
        <taxon>metagenomes</taxon>
        <taxon>organismal metagenomes</taxon>
    </lineage>
</organism>
<evidence type="ECO:0000313" key="1">
    <source>
        <dbReference type="EMBL" id="EJW93559.1"/>
    </source>
</evidence>
<reference evidence="1" key="1">
    <citation type="journal article" date="2012" name="PLoS ONE">
        <title>Gene sets for utilization of primary and secondary nutrition supplies in the distal gut of endangered iberian lynx.</title>
        <authorList>
            <person name="Alcaide M."/>
            <person name="Messina E."/>
            <person name="Richter M."/>
            <person name="Bargiela R."/>
            <person name="Peplies J."/>
            <person name="Huws S.A."/>
            <person name="Newbold C.J."/>
            <person name="Golyshin P.N."/>
            <person name="Simon M.A."/>
            <person name="Lopez G."/>
            <person name="Yakimov M.M."/>
            <person name="Ferrer M."/>
        </authorList>
    </citation>
    <scope>NUCLEOTIDE SEQUENCE</scope>
</reference>
<gene>
    <name evidence="1" type="ORF">EVA_18334</name>
</gene>